<gene>
    <name evidence="1" type="ORF">L2672_02480</name>
</gene>
<keyword evidence="2" id="KW-1185">Reference proteome</keyword>
<dbReference type="Proteomes" id="UP001139333">
    <property type="component" value="Unassembled WGS sequence"/>
</dbReference>
<proteinExistence type="predicted"/>
<organism evidence="1 2">
    <name type="scientific">Shewanella gaetbuli</name>
    <dbReference type="NCBI Taxonomy" id="220752"/>
    <lineage>
        <taxon>Bacteria</taxon>
        <taxon>Pseudomonadati</taxon>
        <taxon>Pseudomonadota</taxon>
        <taxon>Gammaproteobacteria</taxon>
        <taxon>Alteromonadales</taxon>
        <taxon>Shewanellaceae</taxon>
        <taxon>Shewanella</taxon>
    </lineage>
</organism>
<protein>
    <submittedName>
        <fullName evidence="1">Uncharacterized protein</fullName>
    </submittedName>
</protein>
<evidence type="ECO:0000313" key="2">
    <source>
        <dbReference type="Proteomes" id="UP001139333"/>
    </source>
</evidence>
<dbReference type="RefSeq" id="WP_248994239.1">
    <property type="nucleotide sequence ID" value="NZ_JAKIKP010000001.1"/>
</dbReference>
<sequence length="85" mass="9964">MTKPKHHPATFYSTDVVATPFTRHPGNVLFNRNPGNTLYQSSWQRFWARIYSHYPKKQKCQQNKFTGISSSIKTNRIKASWQYAS</sequence>
<name>A0A9X1ZFT7_9GAMM</name>
<evidence type="ECO:0000313" key="1">
    <source>
        <dbReference type="EMBL" id="MCL1141569.1"/>
    </source>
</evidence>
<reference evidence="1" key="1">
    <citation type="submission" date="2022-01" db="EMBL/GenBank/DDBJ databases">
        <title>Whole genome-based taxonomy of the Shewanellaceae.</title>
        <authorList>
            <person name="Martin-Rodriguez A.J."/>
        </authorList>
    </citation>
    <scope>NUCLEOTIDE SEQUENCE</scope>
    <source>
        <strain evidence="1">DSM 16422</strain>
    </source>
</reference>
<accession>A0A9X1ZFT7</accession>
<dbReference type="AlphaFoldDB" id="A0A9X1ZFT7"/>
<dbReference type="EMBL" id="JAKIKP010000001">
    <property type="protein sequence ID" value="MCL1141569.1"/>
    <property type="molecule type" value="Genomic_DNA"/>
</dbReference>
<comment type="caution">
    <text evidence="1">The sequence shown here is derived from an EMBL/GenBank/DDBJ whole genome shotgun (WGS) entry which is preliminary data.</text>
</comment>